<gene>
    <name evidence="2" type="ORF">PECUL_23A059568</name>
</gene>
<evidence type="ECO:0000256" key="1">
    <source>
        <dbReference type="SAM" id="MobiDB-lite"/>
    </source>
</evidence>
<evidence type="ECO:0000313" key="2">
    <source>
        <dbReference type="EMBL" id="CAH2301420.1"/>
    </source>
</evidence>
<dbReference type="Proteomes" id="UP001295444">
    <property type="component" value="Chromosome 06"/>
</dbReference>
<dbReference type="EMBL" id="OW240917">
    <property type="protein sequence ID" value="CAH2301420.1"/>
    <property type="molecule type" value="Genomic_DNA"/>
</dbReference>
<dbReference type="AlphaFoldDB" id="A0AAD1SH01"/>
<dbReference type="Gene3D" id="3.30.70.1820">
    <property type="entry name" value="L1 transposable element, RRM domain"/>
    <property type="match status" value="1"/>
</dbReference>
<evidence type="ECO:0000313" key="3">
    <source>
        <dbReference type="Proteomes" id="UP001295444"/>
    </source>
</evidence>
<keyword evidence="3" id="KW-1185">Reference proteome</keyword>
<dbReference type="InterPro" id="IPR004244">
    <property type="entry name" value="Transposase_22"/>
</dbReference>
<organism evidence="2 3">
    <name type="scientific">Pelobates cultripes</name>
    <name type="common">Western spadefoot toad</name>
    <dbReference type="NCBI Taxonomy" id="61616"/>
    <lineage>
        <taxon>Eukaryota</taxon>
        <taxon>Metazoa</taxon>
        <taxon>Chordata</taxon>
        <taxon>Craniata</taxon>
        <taxon>Vertebrata</taxon>
        <taxon>Euteleostomi</taxon>
        <taxon>Amphibia</taxon>
        <taxon>Batrachia</taxon>
        <taxon>Anura</taxon>
        <taxon>Pelobatoidea</taxon>
        <taxon>Pelobatidae</taxon>
        <taxon>Pelobates</taxon>
    </lineage>
</organism>
<dbReference type="PANTHER" id="PTHR11505">
    <property type="entry name" value="L1 TRANSPOSABLE ELEMENT-RELATED"/>
    <property type="match status" value="1"/>
</dbReference>
<proteinExistence type="predicted"/>
<name>A0AAD1SH01_PELCU</name>
<protein>
    <submittedName>
        <fullName evidence="2">Uncharacterized protein</fullName>
    </submittedName>
</protein>
<accession>A0AAD1SH01</accession>
<sequence>MTEDILTKNLEKFSRVLGEDMAANTKELKQEFKMIRVKLATMEDNFIKLDNKYKLCQEEITEMKNKIGALEAKVCDIEDRSRRANIRIRHIPEEISNENLESFLLEFLKNLILGGAPHDHSMDRRHRLPRPQNAPETYTRDVMVRFHSYQTKESYGSDEE</sequence>
<reference evidence="2" key="1">
    <citation type="submission" date="2022-03" db="EMBL/GenBank/DDBJ databases">
        <authorList>
            <person name="Alioto T."/>
            <person name="Alioto T."/>
            <person name="Gomez Garrido J."/>
        </authorList>
    </citation>
    <scope>NUCLEOTIDE SEQUENCE</scope>
</reference>
<feature type="region of interest" description="Disordered" evidence="1">
    <location>
        <begin position="119"/>
        <end position="139"/>
    </location>
</feature>